<comment type="function">
    <text evidence="4">Dirigent proteins impart stereoselectivity on the phenoxy radical-coupling reaction, yielding optically active lignans from two molecules of coniferyl alcohol in the biosynthesis of lignans, flavonolignans, and alkaloids and thus plays a central role in plant secondary metabolism.</text>
</comment>
<keyword evidence="6" id="KW-1185">Reference proteome</keyword>
<evidence type="ECO:0000313" key="6">
    <source>
        <dbReference type="Proteomes" id="UP001419268"/>
    </source>
</evidence>
<gene>
    <name evidence="5" type="ORF">Scep_003188</name>
</gene>
<name>A0AAP0KSF7_9MAGN</name>
<dbReference type="InterPro" id="IPR004265">
    <property type="entry name" value="Dirigent"/>
</dbReference>
<dbReference type="Proteomes" id="UP001419268">
    <property type="component" value="Unassembled WGS sequence"/>
</dbReference>
<comment type="subunit">
    <text evidence="2 4">Homodimer.</text>
</comment>
<evidence type="ECO:0000256" key="2">
    <source>
        <dbReference type="ARBA" id="ARBA00011738"/>
    </source>
</evidence>
<sequence length="196" mass="21850">MVMASILSRIVSIDLLPILLFFNIFVDGTKPYYHQKYFSKEKLTHLHFYFHDSMSPTNFTVVQVAAAPRRNGSTAMVNSITEFGSVMISDDPLTETPDPSSKVVGRAQGLSSSVSQSDTTILMAFNLVFTTGKFNGSTISILGRNSIYASKVREMPVVGGSGVFRFARGYVLMKTYALDVKNLRATVEYDVYVWHY</sequence>
<evidence type="ECO:0000313" key="5">
    <source>
        <dbReference type="EMBL" id="KAK9156614.1"/>
    </source>
</evidence>
<dbReference type="Pfam" id="PF03018">
    <property type="entry name" value="Dirigent"/>
    <property type="match status" value="1"/>
</dbReference>
<organism evidence="5 6">
    <name type="scientific">Stephania cephalantha</name>
    <dbReference type="NCBI Taxonomy" id="152367"/>
    <lineage>
        <taxon>Eukaryota</taxon>
        <taxon>Viridiplantae</taxon>
        <taxon>Streptophyta</taxon>
        <taxon>Embryophyta</taxon>
        <taxon>Tracheophyta</taxon>
        <taxon>Spermatophyta</taxon>
        <taxon>Magnoliopsida</taxon>
        <taxon>Ranunculales</taxon>
        <taxon>Menispermaceae</taxon>
        <taxon>Menispermoideae</taxon>
        <taxon>Cissampelideae</taxon>
        <taxon>Stephania</taxon>
    </lineage>
</organism>
<evidence type="ECO:0000256" key="4">
    <source>
        <dbReference type="RuleBase" id="RU363099"/>
    </source>
</evidence>
<reference evidence="5 6" key="1">
    <citation type="submission" date="2024-01" db="EMBL/GenBank/DDBJ databases">
        <title>Genome assemblies of Stephania.</title>
        <authorList>
            <person name="Yang L."/>
        </authorList>
    </citation>
    <scope>NUCLEOTIDE SEQUENCE [LARGE SCALE GENOMIC DNA]</scope>
    <source>
        <strain evidence="5">JXDWG</strain>
        <tissue evidence="5">Leaf</tissue>
    </source>
</reference>
<protein>
    <recommendedName>
        <fullName evidence="4">Dirigent protein</fullName>
    </recommendedName>
</protein>
<dbReference type="PANTHER" id="PTHR21495">
    <property type="entry name" value="NUCLEOPORIN-RELATED"/>
    <property type="match status" value="1"/>
</dbReference>
<comment type="subcellular location">
    <subcellularLocation>
        <location evidence="4">Secreted</location>
        <location evidence="4">Extracellular space</location>
        <location evidence="4">Apoplast</location>
    </subcellularLocation>
</comment>
<keyword evidence="4" id="KW-0052">Apoplast</keyword>
<comment type="caution">
    <text evidence="5">The sequence shown here is derived from an EMBL/GenBank/DDBJ whole genome shotgun (WGS) entry which is preliminary data.</text>
</comment>
<comment type="similarity">
    <text evidence="1 4">Belongs to the plant dirigent protein family.</text>
</comment>
<evidence type="ECO:0000256" key="3">
    <source>
        <dbReference type="ARBA" id="ARBA00022525"/>
    </source>
</evidence>
<evidence type="ECO:0000256" key="1">
    <source>
        <dbReference type="ARBA" id="ARBA00010746"/>
    </source>
</evidence>
<dbReference type="InterPro" id="IPR044859">
    <property type="entry name" value="Allene_oxi_cyc_Dirigent"/>
</dbReference>
<accession>A0AAP0KSF7</accession>
<dbReference type="Gene3D" id="2.40.480.10">
    <property type="entry name" value="Allene oxide cyclase-like"/>
    <property type="match status" value="1"/>
</dbReference>
<dbReference type="GO" id="GO:0048046">
    <property type="term" value="C:apoplast"/>
    <property type="evidence" value="ECO:0007669"/>
    <property type="project" value="UniProtKB-SubCell"/>
</dbReference>
<proteinExistence type="inferred from homology"/>
<dbReference type="EMBL" id="JBBNAG010000002">
    <property type="protein sequence ID" value="KAK9156614.1"/>
    <property type="molecule type" value="Genomic_DNA"/>
</dbReference>
<dbReference type="AlphaFoldDB" id="A0AAP0KSF7"/>
<keyword evidence="3 4" id="KW-0964">Secreted</keyword>
<dbReference type="GO" id="GO:0009699">
    <property type="term" value="P:phenylpropanoid biosynthetic process"/>
    <property type="evidence" value="ECO:0007669"/>
    <property type="project" value="UniProtKB-ARBA"/>
</dbReference>